<sequence length="122" mass="13105">MVKVNVPSKGDIWLINPDPTNGNELKGSHYFIVITESALNKSLGVSICCPISTVATSARSAGVTVSISGDSTKKGTVQGVVLCHQVRALDLKNRNAKFHTKSEPHLIDEVIMKLVDIIDPQP</sequence>
<dbReference type="EMBL" id="CP038618">
    <property type="protein sequence ID" value="QBY46293.1"/>
    <property type="molecule type" value="Genomic_DNA"/>
</dbReference>
<geneLocation type="plasmid" evidence="4">
    <name>parsfin6</name>
</geneLocation>
<evidence type="ECO:0000313" key="5">
    <source>
        <dbReference type="Proteomes" id="UP001177592"/>
    </source>
</evidence>
<organism evidence="1 4">
    <name type="scientific">Arsenophonus nasoniae</name>
    <name type="common">son-killer infecting Nasonia vitripennis</name>
    <dbReference type="NCBI Taxonomy" id="638"/>
    <lineage>
        <taxon>Bacteria</taxon>
        <taxon>Pseudomonadati</taxon>
        <taxon>Pseudomonadota</taxon>
        <taxon>Gammaproteobacteria</taxon>
        <taxon>Enterobacterales</taxon>
        <taxon>Morganellaceae</taxon>
        <taxon>Arsenophonus</taxon>
    </lineage>
</organism>
<dbReference type="Proteomes" id="UP001177595">
    <property type="component" value="Plasmid paPv3"/>
</dbReference>
<keyword evidence="1" id="KW-0378">Hydrolase</keyword>
<dbReference type="PANTHER" id="PTHR33988">
    <property type="entry name" value="ENDORIBONUCLEASE MAZF-RELATED"/>
    <property type="match status" value="1"/>
</dbReference>
<dbReference type="SUPFAM" id="SSF50118">
    <property type="entry name" value="Cell growth inhibitor/plasmid maintenance toxic component"/>
    <property type="match status" value="1"/>
</dbReference>
<accession>A0A4V1BXN3</accession>
<dbReference type="GeneID" id="39751257"/>
<dbReference type="Gene3D" id="2.30.30.110">
    <property type="match status" value="1"/>
</dbReference>
<geneLocation type="plasmid" evidence="3 5">
    <name>paNv_CAN6</name>
</geneLocation>
<dbReference type="Proteomes" id="UP000295134">
    <property type="component" value="Plasmid pArsFIN6"/>
</dbReference>
<dbReference type="EMBL" id="CP123507">
    <property type="protein sequence ID" value="WGM03611.1"/>
    <property type="molecule type" value="Genomic_DNA"/>
</dbReference>
<geneLocation type="plasmid" evidence="1">
    <name>pArsFIN6</name>
</geneLocation>
<dbReference type="Proteomes" id="UP001177592">
    <property type="component" value="Plasmid paNv_CAN6"/>
</dbReference>
<geneLocation type="plasmid" evidence="2 6">
    <name>paPv3</name>
</geneLocation>
<dbReference type="GO" id="GO:0016787">
    <property type="term" value="F:hydrolase activity"/>
    <property type="evidence" value="ECO:0007669"/>
    <property type="project" value="UniProtKB-KW"/>
</dbReference>
<dbReference type="PANTHER" id="PTHR33988:SF3">
    <property type="entry name" value="ENDORIBONUCLEASE TOXIN CHPB-RELATED"/>
    <property type="match status" value="1"/>
</dbReference>
<proteinExistence type="predicted"/>
<dbReference type="GO" id="GO:0004521">
    <property type="term" value="F:RNA endonuclease activity"/>
    <property type="evidence" value="ECO:0007669"/>
    <property type="project" value="TreeGrafter"/>
</dbReference>
<dbReference type="KEGG" id="ans:ArsFIN_49040"/>
<dbReference type="InterPro" id="IPR003477">
    <property type="entry name" value="PemK-like"/>
</dbReference>
<protein>
    <submittedName>
        <fullName evidence="1">Endoribonuclease PemK</fullName>
        <ecNumber evidence="1">3.1.-.-</ecNumber>
    </submittedName>
    <submittedName>
        <fullName evidence="2">Type II toxin-antitoxin system PemK/MazF family toxin</fullName>
    </submittedName>
</protein>
<dbReference type="RefSeq" id="WP_135678784.1">
    <property type="nucleotide sequence ID" value="NZ_CP038618.1"/>
</dbReference>
<dbReference type="GO" id="GO:0003677">
    <property type="term" value="F:DNA binding"/>
    <property type="evidence" value="ECO:0007669"/>
    <property type="project" value="InterPro"/>
</dbReference>
<dbReference type="GO" id="GO:0006402">
    <property type="term" value="P:mRNA catabolic process"/>
    <property type="evidence" value="ECO:0007669"/>
    <property type="project" value="TreeGrafter"/>
</dbReference>
<evidence type="ECO:0000313" key="3">
    <source>
        <dbReference type="EMBL" id="WGM08669.1"/>
    </source>
</evidence>
<dbReference type="AlphaFoldDB" id="A0A4V1BXN3"/>
<dbReference type="EMBL" id="CP123529">
    <property type="protein sequence ID" value="WGM08669.1"/>
    <property type="molecule type" value="Genomic_DNA"/>
</dbReference>
<dbReference type="EC" id="3.1.-.-" evidence="1"/>
<reference evidence="2" key="2">
    <citation type="submission" date="2023-04" db="EMBL/GenBank/DDBJ databases">
        <title>Genome dynamics across the evolutionary transition to endosymbiosis.</title>
        <authorList>
            <person name="Siozios S."/>
            <person name="Nadal-Jimenez P."/>
            <person name="Azagi T."/>
            <person name="Sprong H."/>
            <person name="Frost C.L."/>
            <person name="Parratt S.R."/>
            <person name="Taylor G."/>
            <person name="Brettell L."/>
            <person name="Lew K.C."/>
            <person name="Croft L."/>
            <person name="King K.C."/>
            <person name="Brockhurst M.A."/>
            <person name="Hypsa V."/>
            <person name="Novakova E."/>
            <person name="Darby A.C."/>
            <person name="Hurst G.D.D."/>
        </authorList>
    </citation>
    <scope>NUCLEOTIDE SEQUENCE</scope>
    <source>
        <strain evidence="3">ANv_CAN</strain>
        <strain evidence="2">APv</strain>
        <plasmid evidence="3">paNv_CAN6</plasmid>
        <plasmid evidence="2">paPv3</plasmid>
    </source>
</reference>
<keyword evidence="5" id="KW-1185">Reference proteome</keyword>
<evidence type="ECO:0000313" key="1">
    <source>
        <dbReference type="EMBL" id="QBY46293.1"/>
    </source>
</evidence>
<evidence type="ECO:0000313" key="2">
    <source>
        <dbReference type="EMBL" id="WGM03611.1"/>
    </source>
</evidence>
<name>A0A4V1BXN3_9GAMM</name>
<evidence type="ECO:0000313" key="4">
    <source>
        <dbReference type="Proteomes" id="UP000295134"/>
    </source>
</evidence>
<dbReference type="InterPro" id="IPR011067">
    <property type="entry name" value="Plasmid_toxin/cell-grow_inhib"/>
</dbReference>
<dbReference type="Pfam" id="PF02452">
    <property type="entry name" value="PemK_toxin"/>
    <property type="match status" value="1"/>
</dbReference>
<gene>
    <name evidence="1" type="primary">pemK</name>
    <name evidence="1" type="ORF">ArsFIN_49040</name>
    <name evidence="2" type="ORF">QE210_19085</name>
    <name evidence="3" type="ORF">QE258_25180</name>
</gene>
<evidence type="ECO:0000313" key="6">
    <source>
        <dbReference type="Proteomes" id="UP001177595"/>
    </source>
</evidence>
<reference evidence="1 4" key="1">
    <citation type="submission" date="2019-03" db="EMBL/GenBank/DDBJ databases">
        <title>Long-read sequencing reveals hyperdense prophage content in a complex bacterial symbiont genome.</title>
        <authorList>
            <person name="Frost C.L."/>
            <person name="Siozios S."/>
            <person name="Nadal-Jimenez P."/>
            <person name="Brockhurst M.A."/>
            <person name="King K.C."/>
            <person name="Darby A.C."/>
            <person name="Hurst G.D.D."/>
        </authorList>
    </citation>
    <scope>NUCLEOTIDE SEQUENCE [LARGE SCALE GENOMIC DNA]</scope>
    <source>
        <strain evidence="1 4">FIN</strain>
        <plasmid evidence="4">parsfin6</plasmid>
        <plasmid evidence="1">pArsFIN6</plasmid>
    </source>
</reference>
<dbReference type="GO" id="GO:0016075">
    <property type="term" value="P:rRNA catabolic process"/>
    <property type="evidence" value="ECO:0007669"/>
    <property type="project" value="TreeGrafter"/>
</dbReference>
<keyword evidence="1" id="KW-0614">Plasmid</keyword>